<dbReference type="EMBL" id="JXTB01000205">
    <property type="protein sequence ID" value="PON53552.1"/>
    <property type="molecule type" value="Genomic_DNA"/>
</dbReference>
<evidence type="ECO:0000313" key="2">
    <source>
        <dbReference type="Proteomes" id="UP000237105"/>
    </source>
</evidence>
<sequence>MARIPYFDISKHFQRTRVLPSNGFNAQCHLEIWLHLIGLHYETSPNESLTVFHRHSHSELTTNRNVRVSRIAIAKEKRKKKKRENGGKIIMELHEREFTQYELGSIGIFWGENYEESEGEKWGFLSVWNVEALQDSPTTPKS</sequence>
<dbReference type="AlphaFoldDB" id="A0A2P5BXN1"/>
<accession>A0A2P5BXN1</accession>
<proteinExistence type="predicted"/>
<protein>
    <submittedName>
        <fullName evidence="1">Uncharacterized protein</fullName>
    </submittedName>
</protein>
<name>A0A2P5BXN1_PARAD</name>
<gene>
    <name evidence="1" type="ORF">PanWU01x14_201100</name>
</gene>
<dbReference type="Proteomes" id="UP000237105">
    <property type="component" value="Unassembled WGS sequence"/>
</dbReference>
<keyword evidence="2" id="KW-1185">Reference proteome</keyword>
<evidence type="ECO:0000313" key="1">
    <source>
        <dbReference type="EMBL" id="PON53552.1"/>
    </source>
</evidence>
<comment type="caution">
    <text evidence="1">The sequence shown here is derived from an EMBL/GenBank/DDBJ whole genome shotgun (WGS) entry which is preliminary data.</text>
</comment>
<organism evidence="1 2">
    <name type="scientific">Parasponia andersonii</name>
    <name type="common">Sponia andersonii</name>
    <dbReference type="NCBI Taxonomy" id="3476"/>
    <lineage>
        <taxon>Eukaryota</taxon>
        <taxon>Viridiplantae</taxon>
        <taxon>Streptophyta</taxon>
        <taxon>Embryophyta</taxon>
        <taxon>Tracheophyta</taxon>
        <taxon>Spermatophyta</taxon>
        <taxon>Magnoliopsida</taxon>
        <taxon>eudicotyledons</taxon>
        <taxon>Gunneridae</taxon>
        <taxon>Pentapetalae</taxon>
        <taxon>rosids</taxon>
        <taxon>fabids</taxon>
        <taxon>Rosales</taxon>
        <taxon>Cannabaceae</taxon>
        <taxon>Parasponia</taxon>
    </lineage>
</organism>
<reference evidence="2" key="1">
    <citation type="submission" date="2016-06" db="EMBL/GenBank/DDBJ databases">
        <title>Parallel loss of symbiosis genes in relatives of nitrogen-fixing non-legume Parasponia.</title>
        <authorList>
            <person name="Van Velzen R."/>
            <person name="Holmer R."/>
            <person name="Bu F."/>
            <person name="Rutten L."/>
            <person name="Van Zeijl A."/>
            <person name="Liu W."/>
            <person name="Santuari L."/>
            <person name="Cao Q."/>
            <person name="Sharma T."/>
            <person name="Shen D."/>
            <person name="Roswanjaya Y."/>
            <person name="Wardhani T."/>
            <person name="Kalhor M.S."/>
            <person name="Jansen J."/>
            <person name="Van den Hoogen J."/>
            <person name="Gungor B."/>
            <person name="Hartog M."/>
            <person name="Hontelez J."/>
            <person name="Verver J."/>
            <person name="Yang W.-C."/>
            <person name="Schijlen E."/>
            <person name="Repin R."/>
            <person name="Schilthuizen M."/>
            <person name="Schranz E."/>
            <person name="Heidstra R."/>
            <person name="Miyata K."/>
            <person name="Fedorova E."/>
            <person name="Kohlen W."/>
            <person name="Bisseling T."/>
            <person name="Smit S."/>
            <person name="Geurts R."/>
        </authorList>
    </citation>
    <scope>NUCLEOTIDE SEQUENCE [LARGE SCALE GENOMIC DNA]</scope>
    <source>
        <strain evidence="2">cv. WU1-14</strain>
    </source>
</reference>